<protein>
    <submittedName>
        <fullName evidence="2">Uncharacterized protein</fullName>
    </submittedName>
</protein>
<organism evidence="2 3">
    <name type="scientific">Portunus trituberculatus</name>
    <name type="common">Swimming crab</name>
    <name type="synonym">Neptunus trituberculatus</name>
    <dbReference type="NCBI Taxonomy" id="210409"/>
    <lineage>
        <taxon>Eukaryota</taxon>
        <taxon>Metazoa</taxon>
        <taxon>Ecdysozoa</taxon>
        <taxon>Arthropoda</taxon>
        <taxon>Crustacea</taxon>
        <taxon>Multicrustacea</taxon>
        <taxon>Malacostraca</taxon>
        <taxon>Eumalacostraca</taxon>
        <taxon>Eucarida</taxon>
        <taxon>Decapoda</taxon>
        <taxon>Pleocyemata</taxon>
        <taxon>Brachyura</taxon>
        <taxon>Eubrachyura</taxon>
        <taxon>Portunoidea</taxon>
        <taxon>Portunidae</taxon>
        <taxon>Portuninae</taxon>
        <taxon>Portunus</taxon>
    </lineage>
</organism>
<dbReference type="EMBL" id="VSRR010002578">
    <property type="protein sequence ID" value="MPC32178.1"/>
    <property type="molecule type" value="Genomic_DNA"/>
</dbReference>
<dbReference type="Proteomes" id="UP000324222">
    <property type="component" value="Unassembled WGS sequence"/>
</dbReference>
<feature type="compositionally biased region" description="Low complexity" evidence="1">
    <location>
        <begin position="99"/>
        <end position="114"/>
    </location>
</feature>
<evidence type="ECO:0000313" key="2">
    <source>
        <dbReference type="EMBL" id="MPC32178.1"/>
    </source>
</evidence>
<feature type="region of interest" description="Disordered" evidence="1">
    <location>
        <begin position="66"/>
        <end position="309"/>
    </location>
</feature>
<reference evidence="2 3" key="1">
    <citation type="submission" date="2019-05" db="EMBL/GenBank/DDBJ databases">
        <title>Another draft genome of Portunus trituberculatus and its Hox gene families provides insights of decapod evolution.</title>
        <authorList>
            <person name="Jeong J.-H."/>
            <person name="Song I."/>
            <person name="Kim S."/>
            <person name="Choi T."/>
            <person name="Kim D."/>
            <person name="Ryu S."/>
            <person name="Kim W."/>
        </authorList>
    </citation>
    <scope>NUCLEOTIDE SEQUENCE [LARGE SCALE GENOMIC DNA]</scope>
    <source>
        <tissue evidence="2">Muscle</tissue>
    </source>
</reference>
<gene>
    <name evidence="2" type="ORF">E2C01_025484</name>
</gene>
<comment type="caution">
    <text evidence="2">The sequence shown here is derived from an EMBL/GenBank/DDBJ whole genome shotgun (WGS) entry which is preliminary data.</text>
</comment>
<evidence type="ECO:0000313" key="3">
    <source>
        <dbReference type="Proteomes" id="UP000324222"/>
    </source>
</evidence>
<feature type="compositionally biased region" description="Polar residues" evidence="1">
    <location>
        <begin position="225"/>
        <end position="236"/>
    </location>
</feature>
<keyword evidence="3" id="KW-1185">Reference proteome</keyword>
<dbReference type="AlphaFoldDB" id="A0A5B7EFD0"/>
<feature type="compositionally biased region" description="Low complexity" evidence="1">
    <location>
        <begin position="72"/>
        <end position="91"/>
    </location>
</feature>
<feature type="compositionally biased region" description="Low complexity" evidence="1">
    <location>
        <begin position="187"/>
        <end position="198"/>
    </location>
</feature>
<accession>A0A5B7EFD0</accession>
<evidence type="ECO:0000256" key="1">
    <source>
        <dbReference type="SAM" id="MobiDB-lite"/>
    </source>
</evidence>
<sequence length="309" mass="31858">MNRRDSAVESLTTARGFSSIQAARLQSLADDAADGTSHSGCEGIAGALQEDGEACVGGGVGLERDQGEASCAGLPNGRALGGAARAAGTGPEPFRSNKGKSSSSTKSASKSSCKNRNQSAVPKIPCGMGVQGVRRLSRDSSDNSPIGRPSSVPPLLENHVAHAPEGQGCESQRGSGLRSHPLEEGITSTPRCSTPTRSHPLQDDPEEAALRPSSLSRGSRREASRGTTAAPHSTSPPVLCHNKIFPQHGGTGSGMEDQSASWGHTPFPSFLPQPREGAGRGQQAGTTVECQVHPFLQDAPPSPTESTML</sequence>
<proteinExistence type="predicted"/>
<name>A0A5B7EFD0_PORTR</name>
<dbReference type="OrthoDB" id="1890790at2759"/>